<sequence>MTRYIISAMIGALSAGCMSGSDRVVSSMNFLQAPVDPSCALAALRDEEGFAVLTPYYRDQGAYRIDARFNEDLPVTVLIRRYDDGSAEVSSFSKLPADATPLTERKAGFAIRAADEVIYRQCTADGQIEPGGAAVVIDPQE</sequence>
<accession>E0TF55</accession>
<organism evidence="1 2">
    <name type="scientific">Parvularcula bermudensis (strain ATCC BAA-594 / HTCC2503 / KCTC 12087)</name>
    <dbReference type="NCBI Taxonomy" id="314260"/>
    <lineage>
        <taxon>Bacteria</taxon>
        <taxon>Pseudomonadati</taxon>
        <taxon>Pseudomonadota</taxon>
        <taxon>Alphaproteobacteria</taxon>
        <taxon>Parvularculales</taxon>
        <taxon>Parvularculaceae</taxon>
        <taxon>Parvularcula</taxon>
    </lineage>
</organism>
<dbReference type="RefSeq" id="WP_013299947.1">
    <property type="nucleotide sequence ID" value="NC_014414.1"/>
</dbReference>
<reference evidence="2" key="1">
    <citation type="submission" date="2010-08" db="EMBL/GenBank/DDBJ databases">
        <title>Genome sequence of Parvularcula bermudensis HTCC2503.</title>
        <authorList>
            <person name="Kang D.-M."/>
            <person name="Oh H.-M."/>
            <person name="Cho J.-C."/>
        </authorList>
    </citation>
    <scope>NUCLEOTIDE SEQUENCE [LARGE SCALE GENOMIC DNA]</scope>
    <source>
        <strain evidence="2">ATCC BAA-594 / HTCC2503 / KCTC 12087</strain>
    </source>
</reference>
<evidence type="ECO:0000313" key="1">
    <source>
        <dbReference type="EMBL" id="ADM08973.1"/>
    </source>
</evidence>
<dbReference type="Proteomes" id="UP000001302">
    <property type="component" value="Chromosome"/>
</dbReference>
<protein>
    <recommendedName>
        <fullName evidence="3">Lipoprotein</fullName>
    </recommendedName>
</protein>
<dbReference type="AlphaFoldDB" id="E0TF55"/>
<dbReference type="KEGG" id="pbr:PB2503_04492"/>
<evidence type="ECO:0008006" key="3">
    <source>
        <dbReference type="Google" id="ProtNLM"/>
    </source>
</evidence>
<dbReference type="PROSITE" id="PS51257">
    <property type="entry name" value="PROKAR_LIPOPROTEIN"/>
    <property type="match status" value="1"/>
</dbReference>
<dbReference type="EMBL" id="CP002156">
    <property type="protein sequence ID" value="ADM08973.1"/>
    <property type="molecule type" value="Genomic_DNA"/>
</dbReference>
<name>E0TF55_PARBH</name>
<reference evidence="1 2" key="2">
    <citation type="journal article" date="2011" name="J. Bacteriol.">
        <title>Complete genome sequence of strain HTCC2503T of Parvularcula bermudensis, the type species of the order "Parvularculales" in the class Alphaproteobacteria.</title>
        <authorList>
            <person name="Oh H.M."/>
            <person name="Kang I."/>
            <person name="Vergin K.L."/>
            <person name="Kang D."/>
            <person name="Rhee K.H."/>
            <person name="Giovannoni S.J."/>
            <person name="Cho J.C."/>
        </authorList>
    </citation>
    <scope>NUCLEOTIDE SEQUENCE [LARGE SCALE GENOMIC DNA]</scope>
    <source>
        <strain evidence="2">ATCC BAA-594 / HTCC2503 / KCTC 12087</strain>
    </source>
</reference>
<dbReference type="STRING" id="314260.PB2503_04492"/>
<proteinExistence type="predicted"/>
<dbReference type="HOGENOM" id="CLU_1823502_0_0_5"/>
<evidence type="ECO:0000313" key="2">
    <source>
        <dbReference type="Proteomes" id="UP000001302"/>
    </source>
</evidence>
<gene>
    <name evidence="1" type="ordered locus">PB2503_04492</name>
</gene>
<keyword evidence="2" id="KW-1185">Reference proteome</keyword>
<dbReference type="OrthoDB" id="8480254at2"/>